<dbReference type="EMBL" id="CCKQ01017670">
    <property type="protein sequence ID" value="CDW89570.1"/>
    <property type="molecule type" value="Genomic_DNA"/>
</dbReference>
<dbReference type="InParanoid" id="A0A078B4W5"/>
<dbReference type="AlphaFoldDB" id="A0A078B4W5"/>
<protein>
    <submittedName>
        <fullName evidence="1">Uncharacterized protein</fullName>
    </submittedName>
</protein>
<reference evidence="1 2" key="1">
    <citation type="submission" date="2014-06" db="EMBL/GenBank/DDBJ databases">
        <authorList>
            <person name="Swart Estienne"/>
        </authorList>
    </citation>
    <scope>NUCLEOTIDE SEQUENCE [LARGE SCALE GENOMIC DNA]</scope>
    <source>
        <strain evidence="1 2">130c</strain>
    </source>
</reference>
<evidence type="ECO:0000313" key="1">
    <source>
        <dbReference type="EMBL" id="CDW89570.1"/>
    </source>
</evidence>
<sequence>MCGVLLTRISKQRLSDSIDQLVCGLSDFEVTVNKEIIGLHNGTISLPSDKLSDAYHIVAGNTKYSYKALTGYKGLTLIKDQPIFIQADGTVDVIYGSEKLESISAGIDGSLWALQKSDSKDHQLIKWQTVTKKWYKINGAEGTCLSAYNEISVAIVDSKGLLSLSSQVGQQNEAQYIQSSVAHGLFPQSNILSNDDFKWLQTALNPVNFTGFEKCYDSETLTVDSDPLDIQCAGKDHLIFVQTSINANGSIGSIGGYVRDGKDLLKNPTQEFVHRNTSVVIDEKMSAILGFSSKKVIKQNYAEVPFYGDRGNEERLFFDYFHFGLAVHDTLYFIIDNIKNSYVSVQVASPDYEKFKALLDFQSEQNEDFTLYTESTKMEVFSGKI</sequence>
<evidence type="ECO:0000313" key="2">
    <source>
        <dbReference type="Proteomes" id="UP000039865"/>
    </source>
</evidence>
<organism evidence="1 2">
    <name type="scientific">Stylonychia lemnae</name>
    <name type="common">Ciliate</name>
    <dbReference type="NCBI Taxonomy" id="5949"/>
    <lineage>
        <taxon>Eukaryota</taxon>
        <taxon>Sar</taxon>
        <taxon>Alveolata</taxon>
        <taxon>Ciliophora</taxon>
        <taxon>Intramacronucleata</taxon>
        <taxon>Spirotrichea</taxon>
        <taxon>Stichotrichia</taxon>
        <taxon>Sporadotrichida</taxon>
        <taxon>Oxytrichidae</taxon>
        <taxon>Stylonychinae</taxon>
        <taxon>Stylonychia</taxon>
    </lineage>
</organism>
<gene>
    <name evidence="1" type="primary">Contig242.g277</name>
    <name evidence="1" type="ORF">STYLEM_18703</name>
</gene>
<proteinExistence type="predicted"/>
<dbReference type="Proteomes" id="UP000039865">
    <property type="component" value="Unassembled WGS sequence"/>
</dbReference>
<name>A0A078B4W5_STYLE</name>
<keyword evidence="2" id="KW-1185">Reference proteome</keyword>
<accession>A0A078B4W5</accession>